<accession>A0A1V0QGQ5</accession>
<feature type="domain" description="Protein kinase" evidence="5">
    <location>
        <begin position="25"/>
        <end position="305"/>
    </location>
</feature>
<sequence>MALINKKVLPLPSGTVLTDLAKRRWVLEKQIGCGGFGLVYDVYPENDNTNMRYIAKLEHKDSGGLFCEINFYIRVMRNNYFVDEWKKNNLISHLGIPKYHGSGISMYNGKEYRFLIIEKLGSDIHRLLVDRKKFSISGVKTLATNILTILEFIHDKGYSHGDIKSENILLGLRDNRIYLVDYGLSAKFLQGKEHRPYFRDPKARHNGTLLFASIDAHNGVVVSRKGDLESLGYCMIKWLVGRLPWEGYEKDPDSVQNMKEKFIENITKKYVIEKDIDIIYNYIKTVSSLDYSENPDYDHLKKMFL</sequence>
<dbReference type="PROSITE" id="PS50011">
    <property type="entry name" value="PROTEIN_KINASE_DOM"/>
    <property type="match status" value="1"/>
</dbReference>
<evidence type="ECO:0000256" key="4">
    <source>
        <dbReference type="PROSITE-ProRule" id="PRU10141"/>
    </source>
</evidence>
<evidence type="ECO:0000259" key="5">
    <source>
        <dbReference type="PROSITE" id="PS50011"/>
    </source>
</evidence>
<dbReference type="InterPro" id="IPR011009">
    <property type="entry name" value="Kinase-like_dom_sf"/>
</dbReference>
<dbReference type="Gene3D" id="1.10.510.10">
    <property type="entry name" value="Transferase(Phosphotransferase) domain 1"/>
    <property type="match status" value="1"/>
</dbReference>
<dbReference type="InterPro" id="IPR008271">
    <property type="entry name" value="Ser/Thr_kinase_AS"/>
</dbReference>
<dbReference type="PANTHER" id="PTHR11909">
    <property type="entry name" value="CASEIN KINASE-RELATED"/>
    <property type="match status" value="1"/>
</dbReference>
<dbReference type="GO" id="GO:0005524">
    <property type="term" value="F:ATP binding"/>
    <property type="evidence" value="ECO:0007669"/>
    <property type="project" value="UniProtKB-UniRule"/>
</dbReference>
<protein>
    <recommendedName>
        <fullName evidence="1">non-specific serine/threonine protein kinase</fullName>
        <ecNumber evidence="1">2.7.11.1</ecNumber>
    </recommendedName>
</protein>
<dbReference type="SMART" id="SM00220">
    <property type="entry name" value="S_TKc"/>
    <property type="match status" value="1"/>
</dbReference>
<dbReference type="PROSITE" id="PS00108">
    <property type="entry name" value="PROTEIN_KINASE_ST"/>
    <property type="match status" value="1"/>
</dbReference>
<evidence type="ECO:0000313" key="6">
    <source>
        <dbReference type="EMBL" id="ARE67524.1"/>
    </source>
</evidence>
<gene>
    <name evidence="6" type="primary">SWPV2-272</name>
</gene>
<keyword evidence="3 4" id="KW-0067">ATP-binding</keyword>
<dbReference type="SUPFAM" id="SSF56112">
    <property type="entry name" value="Protein kinase-like (PK-like)"/>
    <property type="match status" value="1"/>
</dbReference>
<dbReference type="InterPro" id="IPR017441">
    <property type="entry name" value="Protein_kinase_ATP_BS"/>
</dbReference>
<dbReference type="InterPro" id="IPR000719">
    <property type="entry name" value="Prot_kinase_dom"/>
</dbReference>
<dbReference type="GO" id="GO:0004674">
    <property type="term" value="F:protein serine/threonine kinase activity"/>
    <property type="evidence" value="ECO:0007669"/>
    <property type="project" value="UniProtKB-EC"/>
</dbReference>
<evidence type="ECO:0000256" key="3">
    <source>
        <dbReference type="ARBA" id="ARBA00022840"/>
    </source>
</evidence>
<proteinExistence type="predicted"/>
<dbReference type="Proteomes" id="UP000319767">
    <property type="component" value="Segment"/>
</dbReference>
<dbReference type="PROSITE" id="PS00107">
    <property type="entry name" value="PROTEIN_KINASE_ATP"/>
    <property type="match status" value="1"/>
</dbReference>
<dbReference type="EC" id="2.7.11.1" evidence="1"/>
<evidence type="ECO:0000256" key="2">
    <source>
        <dbReference type="ARBA" id="ARBA00022741"/>
    </source>
</evidence>
<keyword evidence="2 4" id="KW-0547">Nucleotide-binding</keyword>
<feature type="binding site" evidence="4">
    <location>
        <position position="56"/>
    </location>
    <ligand>
        <name>ATP</name>
        <dbReference type="ChEBI" id="CHEBI:30616"/>
    </ligand>
</feature>
<name>A0A1V0QGQ5_CNPV</name>
<dbReference type="EMBL" id="KX857215">
    <property type="protein sequence ID" value="ARE67524.1"/>
    <property type="molecule type" value="Genomic_DNA"/>
</dbReference>
<evidence type="ECO:0000256" key="1">
    <source>
        <dbReference type="ARBA" id="ARBA00012513"/>
    </source>
</evidence>
<reference evidence="6" key="1">
    <citation type="journal article" date="2017" name="BMC Genomics">
        <title>Genomic characterization of two novel pathogenic avipoxviruses isolated from pacific shearwaters (Ardenna spp.).</title>
        <authorList>
            <person name="Sarker S."/>
            <person name="Das S."/>
            <person name="Lavers J.L."/>
            <person name="Hutton I."/>
            <person name="Helbig K."/>
            <person name="Imbery J."/>
            <person name="Upton C."/>
            <person name="Raidal S.R."/>
        </authorList>
    </citation>
    <scope>NUCLEOTIDE SEQUENCE [LARGE SCALE GENOMIC DNA]</scope>
    <source>
        <strain evidence="6">SWPV-2</strain>
    </source>
</reference>
<dbReference type="Pfam" id="PF00069">
    <property type="entry name" value="Pkinase"/>
    <property type="match status" value="1"/>
</dbReference>
<organism evidence="6">
    <name type="scientific">Shearwaterpox virus</name>
    <dbReference type="NCBI Taxonomy" id="1974596"/>
    <lineage>
        <taxon>Viruses</taxon>
        <taxon>Varidnaviria</taxon>
        <taxon>Bamfordvirae</taxon>
        <taxon>Nucleocytoviricota</taxon>
        <taxon>Pokkesviricetes</taxon>
        <taxon>Chitovirales</taxon>
        <taxon>Poxviridae</taxon>
        <taxon>Chordopoxvirinae</taxon>
        <taxon>Avipoxvirus</taxon>
        <taxon>Avipoxvirus canarypox</taxon>
        <taxon>Canarypox virus</taxon>
    </lineage>
</organism>
<dbReference type="InterPro" id="IPR050235">
    <property type="entry name" value="CK1_Ser-Thr_kinase"/>
</dbReference>